<feature type="domain" description="Amidase" evidence="3">
    <location>
        <begin position="27"/>
        <end position="473"/>
    </location>
</feature>
<dbReference type="GO" id="GO:0003824">
    <property type="term" value="F:catalytic activity"/>
    <property type="evidence" value="ECO:0007669"/>
    <property type="project" value="InterPro"/>
</dbReference>
<evidence type="ECO:0000256" key="2">
    <source>
        <dbReference type="SAM" id="MobiDB-lite"/>
    </source>
</evidence>
<dbReference type="PANTHER" id="PTHR11895:SF7">
    <property type="entry name" value="GLUTAMYL-TRNA(GLN) AMIDOTRANSFERASE SUBUNIT A, MITOCHONDRIAL"/>
    <property type="match status" value="1"/>
</dbReference>
<feature type="region of interest" description="Disordered" evidence="2">
    <location>
        <begin position="227"/>
        <end position="250"/>
    </location>
</feature>
<dbReference type="Gene3D" id="3.90.1300.10">
    <property type="entry name" value="Amidase signature (AS) domain"/>
    <property type="match status" value="1"/>
</dbReference>
<dbReference type="Proteomes" id="UP000317422">
    <property type="component" value="Unassembled WGS sequence"/>
</dbReference>
<accession>A0A543NIL7</accession>
<proteinExistence type="inferred from homology"/>
<dbReference type="SUPFAM" id="SSF75304">
    <property type="entry name" value="Amidase signature (AS) enzymes"/>
    <property type="match status" value="1"/>
</dbReference>
<keyword evidence="5" id="KW-1185">Reference proteome</keyword>
<dbReference type="InterPro" id="IPR000120">
    <property type="entry name" value="Amidase"/>
</dbReference>
<dbReference type="Pfam" id="PF01425">
    <property type="entry name" value="Amidase"/>
    <property type="match status" value="1"/>
</dbReference>
<comment type="caution">
    <text evidence="4">The sequence shown here is derived from an EMBL/GenBank/DDBJ whole genome shotgun (WGS) entry which is preliminary data.</text>
</comment>
<protein>
    <submittedName>
        <fullName evidence="4">Amidase</fullName>
    </submittedName>
</protein>
<dbReference type="EMBL" id="VFQC01000001">
    <property type="protein sequence ID" value="TQN31676.1"/>
    <property type="molecule type" value="Genomic_DNA"/>
</dbReference>
<feature type="region of interest" description="Disordered" evidence="2">
    <location>
        <begin position="481"/>
        <end position="501"/>
    </location>
</feature>
<gene>
    <name evidence="4" type="ORF">FHX37_1595</name>
</gene>
<dbReference type="PANTHER" id="PTHR11895">
    <property type="entry name" value="TRANSAMIDASE"/>
    <property type="match status" value="1"/>
</dbReference>
<dbReference type="InterPro" id="IPR023631">
    <property type="entry name" value="Amidase_dom"/>
</dbReference>
<organism evidence="4 5">
    <name type="scientific">Haloactinospora alba</name>
    <dbReference type="NCBI Taxonomy" id="405555"/>
    <lineage>
        <taxon>Bacteria</taxon>
        <taxon>Bacillati</taxon>
        <taxon>Actinomycetota</taxon>
        <taxon>Actinomycetes</taxon>
        <taxon>Streptosporangiales</taxon>
        <taxon>Nocardiopsidaceae</taxon>
        <taxon>Haloactinospora</taxon>
    </lineage>
</organism>
<evidence type="ECO:0000313" key="4">
    <source>
        <dbReference type="EMBL" id="TQN31676.1"/>
    </source>
</evidence>
<dbReference type="InterPro" id="IPR020556">
    <property type="entry name" value="Amidase_CS"/>
</dbReference>
<reference evidence="4 5" key="1">
    <citation type="submission" date="2019-06" db="EMBL/GenBank/DDBJ databases">
        <title>Sequencing the genomes of 1000 actinobacteria strains.</title>
        <authorList>
            <person name="Klenk H.-P."/>
        </authorList>
    </citation>
    <scope>NUCLEOTIDE SEQUENCE [LARGE SCALE GENOMIC DNA]</scope>
    <source>
        <strain evidence="4 5">DSM 45015</strain>
    </source>
</reference>
<dbReference type="PROSITE" id="PS00571">
    <property type="entry name" value="AMIDASES"/>
    <property type="match status" value="1"/>
</dbReference>
<dbReference type="RefSeq" id="WP_141923203.1">
    <property type="nucleotide sequence ID" value="NZ_VFQC01000001.1"/>
</dbReference>
<name>A0A543NIL7_9ACTN</name>
<evidence type="ECO:0000256" key="1">
    <source>
        <dbReference type="ARBA" id="ARBA00009199"/>
    </source>
</evidence>
<sequence>MRVDEYTAQDAVGLAQLVRSNETTPTEILEAAISRAEDTNPRINAIILPMYDEARRRAAHPAAGPLTGVPMLIKDMFQDYAGFPTSSGCRALRDIPASEHAEVVRRWLDAGTVVLGKTNLPEFGAKGVTESEAFGAARNPWNLQHTPGGSSGGSAAAVAAGIVPAAGANDGAGSIRIPAACCGLVGLKPGRGRVPIGPAWSEPMHGAAVNGVVSRTVRDSAALLDTMAGPEPTSPFPIAAPERPYSEEVGREPRRLRIGFTTRSPLGTRVHPEAVSAVHNTATLLEGLGHEVVEDEPDIDGRALTQDFMTLWYASLAGLVDGVKEMTGWDDAGFEPDTLMLAAMGRSLSAPEYVQCHTRWHQHTRALADFHSRYDLLLTPTIAGPPVTVGKLSPPEWLKTVERALIRSRTQRIISATGIVDQEVMNNLAATPFTLLANLTGTPAISLPLHWTASGLPLGVQFVAPSGGESGLLRLAGQLEQAQPWEHRKPTDVPSPTAAAV</sequence>
<comment type="similarity">
    <text evidence="1">Belongs to the amidase family.</text>
</comment>
<dbReference type="InterPro" id="IPR036928">
    <property type="entry name" value="AS_sf"/>
</dbReference>
<evidence type="ECO:0000313" key="5">
    <source>
        <dbReference type="Proteomes" id="UP000317422"/>
    </source>
</evidence>
<evidence type="ECO:0000259" key="3">
    <source>
        <dbReference type="Pfam" id="PF01425"/>
    </source>
</evidence>
<dbReference type="OrthoDB" id="182039at2"/>
<dbReference type="AlphaFoldDB" id="A0A543NIL7"/>